<reference evidence="13" key="1">
    <citation type="submission" date="2021-01" db="EMBL/GenBank/DDBJ databases">
        <authorList>
            <person name="Eckstrom K.M.E."/>
        </authorList>
    </citation>
    <scope>NUCLEOTIDE SEQUENCE</scope>
    <source>
        <strain evidence="13">UVCC 0001</strain>
    </source>
</reference>
<keyword evidence="14" id="KW-1185">Reference proteome</keyword>
<keyword evidence="4" id="KW-0507">mRNA processing</keyword>
<dbReference type="InterPro" id="IPR020097">
    <property type="entry name" value="PsdUridine_synth_TruA_a/b_dom"/>
</dbReference>
<keyword evidence="7" id="KW-0539">Nucleus</keyword>
<evidence type="ECO:0000256" key="4">
    <source>
        <dbReference type="ARBA" id="ARBA00022664"/>
    </source>
</evidence>
<dbReference type="FunFam" id="3.30.70.580:FF:000002">
    <property type="entry name" value="tRNA pseudouridine synthase"/>
    <property type="match status" value="1"/>
</dbReference>
<dbReference type="Gene3D" id="3.30.70.580">
    <property type="entry name" value="Pseudouridine synthase I, catalytic domain, N-terminal subdomain"/>
    <property type="match status" value="1"/>
</dbReference>
<feature type="compositionally biased region" description="Low complexity" evidence="11">
    <location>
        <begin position="179"/>
        <end position="208"/>
    </location>
</feature>
<dbReference type="PROSITE" id="PS50127">
    <property type="entry name" value="UBC_2"/>
    <property type="match status" value="1"/>
</dbReference>
<dbReference type="PANTHER" id="PTHR11142">
    <property type="entry name" value="PSEUDOURIDYLATE SYNTHASE"/>
    <property type="match status" value="1"/>
</dbReference>
<dbReference type="InterPro" id="IPR041708">
    <property type="entry name" value="PUS1/PUS2-like"/>
</dbReference>
<evidence type="ECO:0000256" key="1">
    <source>
        <dbReference type="ARBA" id="ARBA00001166"/>
    </source>
</evidence>
<accession>A0AAD9ILZ2</accession>
<dbReference type="GO" id="GO:0003723">
    <property type="term" value="F:RNA binding"/>
    <property type="evidence" value="ECO:0007669"/>
    <property type="project" value="InterPro"/>
</dbReference>
<evidence type="ECO:0000256" key="8">
    <source>
        <dbReference type="ARBA" id="ARBA00036943"/>
    </source>
</evidence>
<dbReference type="InterPro" id="IPR001406">
    <property type="entry name" value="PsdUridine_synth_TruA"/>
</dbReference>
<comment type="caution">
    <text evidence="13">The sequence shown here is derived from an EMBL/GenBank/DDBJ whole genome shotgun (WGS) entry which is preliminary data.</text>
</comment>
<dbReference type="FunFam" id="3.30.70.660:FF:000002">
    <property type="entry name" value="tRNA pseudouridine synthase"/>
    <property type="match status" value="1"/>
</dbReference>
<dbReference type="Pfam" id="PF00179">
    <property type="entry name" value="UQ_con"/>
    <property type="match status" value="1"/>
</dbReference>
<evidence type="ECO:0000256" key="6">
    <source>
        <dbReference type="ARBA" id="ARBA00023235"/>
    </source>
</evidence>
<evidence type="ECO:0000313" key="13">
    <source>
        <dbReference type="EMBL" id="KAK2079055.1"/>
    </source>
</evidence>
<comment type="similarity">
    <text evidence="3">Belongs to the tRNA pseudouridine synthase TruA family.</text>
</comment>
<feature type="region of interest" description="Disordered" evidence="11">
    <location>
        <begin position="167"/>
        <end position="212"/>
    </location>
</feature>
<evidence type="ECO:0000256" key="10">
    <source>
        <dbReference type="PIRSR" id="PIRSR641708-2"/>
    </source>
</evidence>
<dbReference type="GO" id="GO:0005634">
    <property type="term" value="C:nucleus"/>
    <property type="evidence" value="ECO:0007669"/>
    <property type="project" value="UniProtKB-SubCell"/>
</dbReference>
<evidence type="ECO:0000313" key="14">
    <source>
        <dbReference type="Proteomes" id="UP001255856"/>
    </source>
</evidence>
<feature type="active site" description="Nucleophile" evidence="9">
    <location>
        <position position="329"/>
    </location>
</feature>
<dbReference type="InterPro" id="IPR020103">
    <property type="entry name" value="PsdUridine_synth_cat_dom_sf"/>
</dbReference>
<feature type="compositionally biased region" description="Acidic residues" evidence="11">
    <location>
        <begin position="410"/>
        <end position="421"/>
    </location>
</feature>
<dbReference type="Proteomes" id="UP001255856">
    <property type="component" value="Unassembled WGS sequence"/>
</dbReference>
<evidence type="ECO:0000256" key="11">
    <source>
        <dbReference type="SAM" id="MobiDB-lite"/>
    </source>
</evidence>
<dbReference type="SUPFAM" id="SSF54495">
    <property type="entry name" value="UBC-like"/>
    <property type="match status" value="1"/>
</dbReference>
<keyword evidence="5" id="KW-0819">tRNA processing</keyword>
<dbReference type="CDD" id="cd23799">
    <property type="entry name" value="UBCc_UBE2J"/>
    <property type="match status" value="1"/>
</dbReference>
<dbReference type="GO" id="GO:1990481">
    <property type="term" value="P:mRNA pseudouridine synthesis"/>
    <property type="evidence" value="ECO:0007669"/>
    <property type="project" value="TreeGrafter"/>
</dbReference>
<comment type="catalytic activity">
    <reaction evidence="1">
        <text>a uridine in mRNA = a pseudouridine in mRNA</text>
        <dbReference type="Rhea" id="RHEA:56644"/>
        <dbReference type="Rhea" id="RHEA-COMP:14658"/>
        <dbReference type="Rhea" id="RHEA-COMP:14659"/>
        <dbReference type="ChEBI" id="CHEBI:65314"/>
        <dbReference type="ChEBI" id="CHEBI:65315"/>
    </reaction>
</comment>
<evidence type="ECO:0000259" key="12">
    <source>
        <dbReference type="PROSITE" id="PS50127"/>
    </source>
</evidence>
<dbReference type="CDD" id="cd02568">
    <property type="entry name" value="PseudoU_synth_PUS1_PUS2"/>
    <property type="match status" value="1"/>
</dbReference>
<feature type="compositionally biased region" description="Low complexity" evidence="11">
    <location>
        <begin position="224"/>
        <end position="241"/>
    </location>
</feature>
<dbReference type="EMBL" id="JASFZW010000003">
    <property type="protein sequence ID" value="KAK2079055.1"/>
    <property type="molecule type" value="Genomic_DNA"/>
</dbReference>
<dbReference type="AlphaFoldDB" id="A0AAD9ILZ2"/>
<dbReference type="SMART" id="SM00212">
    <property type="entry name" value="UBCc"/>
    <property type="match status" value="1"/>
</dbReference>
<evidence type="ECO:0000256" key="2">
    <source>
        <dbReference type="ARBA" id="ARBA00004123"/>
    </source>
</evidence>
<dbReference type="GO" id="GO:0006397">
    <property type="term" value="P:mRNA processing"/>
    <property type="evidence" value="ECO:0007669"/>
    <property type="project" value="UniProtKB-KW"/>
</dbReference>
<feature type="compositionally biased region" description="Low complexity" evidence="11">
    <location>
        <begin position="440"/>
        <end position="452"/>
    </location>
</feature>
<feature type="region of interest" description="Disordered" evidence="11">
    <location>
        <begin position="408"/>
        <end position="483"/>
    </location>
</feature>
<feature type="compositionally biased region" description="Basic and acidic residues" evidence="11">
    <location>
        <begin position="688"/>
        <end position="705"/>
    </location>
</feature>
<dbReference type="InterPro" id="IPR020094">
    <property type="entry name" value="TruA/RsuA/RluB/E/F_N"/>
</dbReference>
<protein>
    <recommendedName>
        <fullName evidence="12">UBC core domain-containing protein</fullName>
    </recommendedName>
</protein>
<proteinExistence type="inferred from homology"/>
<feature type="binding site" evidence="10">
    <location>
        <position position="385"/>
    </location>
    <ligand>
        <name>substrate</name>
    </ligand>
</feature>
<evidence type="ECO:0000256" key="5">
    <source>
        <dbReference type="ARBA" id="ARBA00022694"/>
    </source>
</evidence>
<feature type="compositionally biased region" description="Acidic residues" evidence="11">
    <location>
        <begin position="428"/>
        <end position="439"/>
    </location>
</feature>
<gene>
    <name evidence="13" type="ORF">QBZ16_002745</name>
</gene>
<feature type="compositionally biased region" description="Basic residues" evidence="11">
    <location>
        <begin position="706"/>
        <end position="718"/>
    </location>
</feature>
<comment type="catalytic activity">
    <reaction evidence="8">
        <text>a uridine in tRNA = a pseudouridine in tRNA</text>
        <dbReference type="Rhea" id="RHEA:54572"/>
        <dbReference type="Rhea" id="RHEA-COMP:13339"/>
        <dbReference type="Rhea" id="RHEA-COMP:13934"/>
        <dbReference type="ChEBI" id="CHEBI:65314"/>
        <dbReference type="ChEBI" id="CHEBI:65315"/>
    </reaction>
</comment>
<sequence length="734" mass="78193">MLRSSTVRKGWAALLSKSETALAKSLAKAKDNLFEWHFVMRGAWDSDFSGGIYHGRILLPAEYPFKPPSFVMATPSGRWETGVKICLSISSHHPESWQPTWTVRAALIALRVFMQTPAAGALGALDSPSDVRRALAIESRSFVPRSSDKGVQEQIDGLHRLMLESESASRAMHEGQTTSEADGAGPSADGASSAAGEAAVGADPAGSEVAEDAGAEAVAVLEPTESAPEAAPAPTADEAGALPEQPSDASLSATREAGPAASNPKKKRKVAMFLAYVGHGYAGMQRNPGVRTIEDELFRAISAAGGISELNSDEAGFTKIHWMRAARTDKGVSAVGQVVSLRMVLEDPDIQRKINEALPPEIRVFGFGRATNGFDARKHCDKRRYEYILPAWVFDPALVPPESLLQAAAGDEDEADEEEVVADGGSVQEEDGIAIDEGSEVAVGDGAASADPGADDTQEEGATPLPATSNSAPTAPATAAAAAPPSTTATLPAFTFDAACAARLSGILAAYEGTHNFHNFTVRSSAAAPNAHRYILSFKCQGAFDIAGQPWVRLVVVGQSFMLHQIRKMVGLALAVYRGAAPDDAIRLALRTRLGLSVPMAPELGLFLDECYYGAYNTQFGALHGEIHLSEFQDQVDAFKRAQLYPHIAARDAAEGVNAEWLQTLTDRYYRFRAWHGAIKSGTPLRRVHGDPGPRRADAGGEAKGPRRRPRRREKRPPRQQGGAGLNVSAEFSD</sequence>
<name>A0AAD9ILZ2_PROWI</name>
<dbReference type="GO" id="GO:0031119">
    <property type="term" value="P:tRNA pseudouridine synthesis"/>
    <property type="evidence" value="ECO:0007669"/>
    <property type="project" value="InterPro"/>
</dbReference>
<dbReference type="InterPro" id="IPR000608">
    <property type="entry name" value="UBC"/>
</dbReference>
<feature type="region of interest" description="Disordered" evidence="11">
    <location>
        <begin position="683"/>
        <end position="734"/>
    </location>
</feature>
<feature type="domain" description="UBC core" evidence="12">
    <location>
        <begin position="2"/>
        <end position="160"/>
    </location>
</feature>
<dbReference type="InterPro" id="IPR020095">
    <property type="entry name" value="PsdUridine_synth_TruA_C"/>
</dbReference>
<dbReference type="Gene3D" id="3.10.110.10">
    <property type="entry name" value="Ubiquitin Conjugating Enzyme"/>
    <property type="match status" value="1"/>
</dbReference>
<dbReference type="Gene3D" id="3.30.70.660">
    <property type="entry name" value="Pseudouridine synthase I, catalytic domain, C-terminal subdomain"/>
    <property type="match status" value="1"/>
</dbReference>
<evidence type="ECO:0000256" key="3">
    <source>
        <dbReference type="ARBA" id="ARBA00009375"/>
    </source>
</evidence>
<keyword evidence="6" id="KW-0413">Isomerase</keyword>
<dbReference type="GO" id="GO:0009982">
    <property type="term" value="F:pseudouridine synthase activity"/>
    <property type="evidence" value="ECO:0007669"/>
    <property type="project" value="InterPro"/>
</dbReference>
<comment type="subcellular location">
    <subcellularLocation>
        <location evidence="2">Nucleus</location>
    </subcellularLocation>
</comment>
<dbReference type="SUPFAM" id="SSF55120">
    <property type="entry name" value="Pseudouridine synthase"/>
    <property type="match status" value="1"/>
</dbReference>
<feature type="region of interest" description="Disordered" evidence="11">
    <location>
        <begin position="224"/>
        <end position="265"/>
    </location>
</feature>
<dbReference type="InterPro" id="IPR016135">
    <property type="entry name" value="UBQ-conjugating_enzyme/RWD"/>
</dbReference>
<dbReference type="Pfam" id="PF01416">
    <property type="entry name" value="PseudoU_synth_1"/>
    <property type="match status" value="1"/>
</dbReference>
<dbReference type="PANTHER" id="PTHR11142:SF4">
    <property type="entry name" value="PSEUDOURIDYLATE SYNTHASE 1 HOMOLOG"/>
    <property type="match status" value="1"/>
</dbReference>
<feature type="compositionally biased region" description="Low complexity" evidence="11">
    <location>
        <begin position="462"/>
        <end position="483"/>
    </location>
</feature>
<evidence type="ECO:0000256" key="7">
    <source>
        <dbReference type="ARBA" id="ARBA00023242"/>
    </source>
</evidence>
<organism evidence="13 14">
    <name type="scientific">Prototheca wickerhamii</name>
    <dbReference type="NCBI Taxonomy" id="3111"/>
    <lineage>
        <taxon>Eukaryota</taxon>
        <taxon>Viridiplantae</taxon>
        <taxon>Chlorophyta</taxon>
        <taxon>core chlorophytes</taxon>
        <taxon>Trebouxiophyceae</taxon>
        <taxon>Chlorellales</taxon>
        <taxon>Chlorellaceae</taxon>
        <taxon>Prototheca</taxon>
    </lineage>
</organism>
<evidence type="ECO:0000256" key="9">
    <source>
        <dbReference type="PIRSR" id="PIRSR641708-1"/>
    </source>
</evidence>